<dbReference type="InterPro" id="IPR052355">
    <property type="entry name" value="CENP-V-like"/>
</dbReference>
<dbReference type="SUPFAM" id="SSF51316">
    <property type="entry name" value="Mss4-like"/>
    <property type="match status" value="2"/>
</dbReference>
<evidence type="ECO:0000313" key="5">
    <source>
        <dbReference type="EMBL" id="TVY31309.1"/>
    </source>
</evidence>
<name>A0A8H8RBW3_9HELO</name>
<evidence type="ECO:0000313" key="6">
    <source>
        <dbReference type="Proteomes" id="UP000462212"/>
    </source>
</evidence>
<dbReference type="Proteomes" id="UP000462212">
    <property type="component" value="Unassembled WGS sequence"/>
</dbReference>
<organism evidence="5 6">
    <name type="scientific">Lachnellula subtilissima</name>
    <dbReference type="NCBI Taxonomy" id="602034"/>
    <lineage>
        <taxon>Eukaryota</taxon>
        <taxon>Fungi</taxon>
        <taxon>Dikarya</taxon>
        <taxon>Ascomycota</taxon>
        <taxon>Pezizomycotina</taxon>
        <taxon>Leotiomycetes</taxon>
        <taxon>Helotiales</taxon>
        <taxon>Lachnaceae</taxon>
        <taxon>Lachnellula</taxon>
    </lineage>
</organism>
<keyword evidence="3" id="KW-0862">Zinc</keyword>
<proteinExistence type="inferred from homology"/>
<evidence type="ECO:0000256" key="3">
    <source>
        <dbReference type="ARBA" id="ARBA00022833"/>
    </source>
</evidence>
<dbReference type="EMBL" id="QGMJ01001725">
    <property type="protein sequence ID" value="TVY31309.1"/>
    <property type="molecule type" value="Genomic_DNA"/>
</dbReference>
<dbReference type="Pfam" id="PF04828">
    <property type="entry name" value="GFA"/>
    <property type="match status" value="1"/>
</dbReference>
<dbReference type="GO" id="GO:0046872">
    <property type="term" value="F:metal ion binding"/>
    <property type="evidence" value="ECO:0007669"/>
    <property type="project" value="UniProtKB-KW"/>
</dbReference>
<accession>A0A8H8RBW3</accession>
<sequence>YTEMAESSLVESPELKIYHGNCHCGAIKFAVKTPETPTVGECNCSICFKKGYKHIFPGPEAFNLIRGEELLKDYEFAGKTMLHRFCPTSGTPVMGKRSSAPPGSDISINARTLNDLDIWSLPTQTLDGKSLEPSYKPAPFTGPEPTAKIEDSKIYTGGCHCGNVTMALKTTDPQIPQVSISTQDPSQVKAYIFGRSFQEHTFCGICGVSLVGEGVAG</sequence>
<dbReference type="InterPro" id="IPR011057">
    <property type="entry name" value="Mss4-like_sf"/>
</dbReference>
<dbReference type="Gene3D" id="2.170.150.70">
    <property type="match status" value="1"/>
</dbReference>
<keyword evidence="6" id="KW-1185">Reference proteome</keyword>
<feature type="non-terminal residue" evidence="5">
    <location>
        <position position="1"/>
    </location>
</feature>
<evidence type="ECO:0000256" key="2">
    <source>
        <dbReference type="ARBA" id="ARBA00022723"/>
    </source>
</evidence>
<dbReference type="GO" id="GO:0016846">
    <property type="term" value="F:carbon-sulfur lyase activity"/>
    <property type="evidence" value="ECO:0007669"/>
    <property type="project" value="InterPro"/>
</dbReference>
<dbReference type="OrthoDB" id="2993351at2759"/>
<dbReference type="PANTHER" id="PTHR28620:SF1">
    <property type="entry name" value="CENP-V_GFA DOMAIN-CONTAINING PROTEIN"/>
    <property type="match status" value="1"/>
</dbReference>
<dbReference type="PANTHER" id="PTHR28620">
    <property type="entry name" value="CENTROMERE PROTEIN V"/>
    <property type="match status" value="1"/>
</dbReference>
<dbReference type="AlphaFoldDB" id="A0A8H8RBW3"/>
<dbReference type="InterPro" id="IPR006913">
    <property type="entry name" value="CENP-V/GFA"/>
</dbReference>
<comment type="caution">
    <text evidence="5">The sequence shown here is derived from an EMBL/GenBank/DDBJ whole genome shotgun (WGS) entry which is preliminary data.</text>
</comment>
<comment type="similarity">
    <text evidence="1">Belongs to the Gfa family.</text>
</comment>
<evidence type="ECO:0000256" key="1">
    <source>
        <dbReference type="ARBA" id="ARBA00005495"/>
    </source>
</evidence>
<reference evidence="5 6" key="1">
    <citation type="submission" date="2018-05" db="EMBL/GenBank/DDBJ databases">
        <title>Genome sequencing and assembly of the regulated plant pathogen Lachnellula willkommii and related sister species for the development of diagnostic species identification markers.</title>
        <authorList>
            <person name="Giroux E."/>
            <person name="Bilodeau G."/>
        </authorList>
    </citation>
    <scope>NUCLEOTIDE SEQUENCE [LARGE SCALE GENOMIC DNA]</scope>
    <source>
        <strain evidence="5 6">CBS 197.66</strain>
    </source>
</reference>
<keyword evidence="2" id="KW-0479">Metal-binding</keyword>
<dbReference type="PROSITE" id="PS51891">
    <property type="entry name" value="CENP_V_GFA"/>
    <property type="match status" value="1"/>
</dbReference>
<evidence type="ECO:0000259" key="4">
    <source>
        <dbReference type="PROSITE" id="PS51891"/>
    </source>
</evidence>
<protein>
    <submittedName>
        <fullName evidence="5">Centromere protein V</fullName>
    </submittedName>
</protein>
<gene>
    <name evidence="5" type="primary">Cenpv</name>
    <name evidence="5" type="ORF">LSUB1_G008763</name>
</gene>
<feature type="domain" description="CENP-V/GFA" evidence="4">
    <location>
        <begin position="18"/>
        <end position="132"/>
    </location>
</feature>